<dbReference type="EMBL" id="MHMM01000007">
    <property type="protein sequence ID" value="OGZ27357.1"/>
    <property type="molecule type" value="Genomic_DNA"/>
</dbReference>
<reference evidence="3 4" key="1">
    <citation type="journal article" date="2016" name="Nat. Commun.">
        <title>Thousands of microbial genomes shed light on interconnected biogeochemical processes in an aquifer system.</title>
        <authorList>
            <person name="Anantharaman K."/>
            <person name="Brown C.T."/>
            <person name="Hug L.A."/>
            <person name="Sharon I."/>
            <person name="Castelle C.J."/>
            <person name="Probst A.J."/>
            <person name="Thomas B.C."/>
            <person name="Singh A."/>
            <person name="Wilkins M.J."/>
            <person name="Karaoz U."/>
            <person name="Brodie E.L."/>
            <person name="Williams K.H."/>
            <person name="Hubbard S.S."/>
            <person name="Banfield J.F."/>
        </authorList>
    </citation>
    <scope>NUCLEOTIDE SEQUENCE [LARGE SCALE GENOMIC DNA]</scope>
</reference>
<feature type="signal peptide" evidence="2">
    <location>
        <begin position="1"/>
        <end position="32"/>
    </location>
</feature>
<organism evidence="3 4">
    <name type="scientific">Candidatus Nealsonbacteria bacterium RIFOXYB1_FULL_40_15</name>
    <dbReference type="NCBI Taxonomy" id="1801677"/>
    <lineage>
        <taxon>Bacteria</taxon>
        <taxon>Candidatus Nealsoniibacteriota</taxon>
    </lineage>
</organism>
<dbReference type="Pfam" id="PF18895">
    <property type="entry name" value="T4SS_pilin"/>
    <property type="match status" value="1"/>
</dbReference>
<keyword evidence="1" id="KW-0472">Membrane</keyword>
<dbReference type="InterPro" id="IPR043993">
    <property type="entry name" value="T4SS_pilin"/>
</dbReference>
<evidence type="ECO:0000256" key="1">
    <source>
        <dbReference type="SAM" id="Phobius"/>
    </source>
</evidence>
<feature type="transmembrane region" description="Helical" evidence="1">
    <location>
        <begin position="70"/>
        <end position="89"/>
    </location>
</feature>
<accession>A0A1G2ENN1</accession>
<feature type="transmembrane region" description="Helical" evidence="1">
    <location>
        <begin position="110"/>
        <end position="128"/>
    </location>
</feature>
<feature type="chain" id="PRO_5009582767" evidence="2">
    <location>
        <begin position="33"/>
        <end position="474"/>
    </location>
</feature>
<dbReference type="AlphaFoldDB" id="A0A1G2ENN1"/>
<gene>
    <name evidence="3" type="ORF">A2365_00275</name>
</gene>
<protein>
    <submittedName>
        <fullName evidence="3">Uncharacterized protein</fullName>
    </submittedName>
</protein>
<dbReference type="Proteomes" id="UP000177740">
    <property type="component" value="Unassembled WGS sequence"/>
</dbReference>
<evidence type="ECO:0000313" key="3">
    <source>
        <dbReference type="EMBL" id="OGZ27357.1"/>
    </source>
</evidence>
<comment type="caution">
    <text evidence="3">The sequence shown here is derived from an EMBL/GenBank/DDBJ whole genome shotgun (WGS) entry which is preliminary data.</text>
</comment>
<keyword evidence="2" id="KW-0732">Signal</keyword>
<keyword evidence="1" id="KW-1133">Transmembrane helix</keyword>
<sequence>MNQFSKIKRGAIGLMAVIIIALALFSATSALADTEEEKNNLVDLELVYPIIPGETEAVPMNSGLPGYVSYIYRLAMALIGLIIFGVLIYNGIKWFTSFGSAEKLSEAKKGITSAFLGAVILFSAFIIFRTINPQLTILKLTDPDAIEPVIPPGIYICNYDVEKPSELPVLSGILHTYTTSENKENIRDAVKSFRKFIKNDSGICSKIPVSANFKTNFVFTPKGGAEENPYFNPDDPNSNPVLEGKKHSVFHVPEKTYVLGGDGEVHVLWEYNYGVIFHEDYNMKGKCKVFTYEDNMDLHPDLGFKNSYSITIFKKPESDPAPENKGVILYECVGYNQDPTLCLRKVEDTRYAFLAHMSTHGKNSDEILTEKLLSLGLANKDTNNPDIIHSEIRSIQIEPEGGYFAVLFDEDNLLAKNTCEVITKDDNNLLDNPIGQCGDGCNKVMGGTNTNIIQHLLVCYPCTKSILVIKGEVL</sequence>
<evidence type="ECO:0000313" key="4">
    <source>
        <dbReference type="Proteomes" id="UP000177740"/>
    </source>
</evidence>
<keyword evidence="1" id="KW-0812">Transmembrane</keyword>
<dbReference type="STRING" id="1801677.A2365_00275"/>
<proteinExistence type="predicted"/>
<evidence type="ECO:0000256" key="2">
    <source>
        <dbReference type="SAM" id="SignalP"/>
    </source>
</evidence>
<name>A0A1G2ENN1_9BACT</name>